<keyword evidence="4" id="KW-1185">Reference proteome</keyword>
<comment type="caution">
    <text evidence="3">The sequence shown here is derived from an EMBL/GenBank/DDBJ whole genome shotgun (WGS) entry which is preliminary data.</text>
</comment>
<accession>A0A2V1JXQ6</accession>
<dbReference type="Gene3D" id="1.10.260.40">
    <property type="entry name" value="lambda repressor-like DNA-binding domains"/>
    <property type="match status" value="1"/>
</dbReference>
<dbReference type="PROSITE" id="PS50943">
    <property type="entry name" value="HTH_CROC1"/>
    <property type="match status" value="1"/>
</dbReference>
<dbReference type="Proteomes" id="UP000245212">
    <property type="component" value="Unassembled WGS sequence"/>
</dbReference>
<dbReference type="GO" id="GO:0003677">
    <property type="term" value="F:DNA binding"/>
    <property type="evidence" value="ECO:0007669"/>
    <property type="project" value="InterPro"/>
</dbReference>
<dbReference type="EMBL" id="QETA01000005">
    <property type="protein sequence ID" value="PWF22294.1"/>
    <property type="molecule type" value="Genomic_DNA"/>
</dbReference>
<organism evidence="3 4">
    <name type="scientific">Corticimicrobacter populi</name>
    <dbReference type="NCBI Taxonomy" id="2175229"/>
    <lineage>
        <taxon>Bacteria</taxon>
        <taxon>Pseudomonadati</taxon>
        <taxon>Pseudomonadota</taxon>
        <taxon>Betaproteobacteria</taxon>
        <taxon>Burkholderiales</taxon>
        <taxon>Alcaligenaceae</taxon>
        <taxon>Corticimicrobacter</taxon>
    </lineage>
</organism>
<evidence type="ECO:0000256" key="1">
    <source>
        <dbReference type="SAM" id="MobiDB-lite"/>
    </source>
</evidence>
<evidence type="ECO:0000313" key="4">
    <source>
        <dbReference type="Proteomes" id="UP000245212"/>
    </source>
</evidence>
<dbReference type="SUPFAM" id="SSF47413">
    <property type="entry name" value="lambda repressor-like DNA-binding domains"/>
    <property type="match status" value="1"/>
</dbReference>
<dbReference type="RefSeq" id="WP_109062533.1">
    <property type="nucleotide sequence ID" value="NZ_QETA01000005.1"/>
</dbReference>
<evidence type="ECO:0000259" key="2">
    <source>
        <dbReference type="PROSITE" id="PS50943"/>
    </source>
</evidence>
<dbReference type="CDD" id="cd00093">
    <property type="entry name" value="HTH_XRE"/>
    <property type="match status" value="1"/>
</dbReference>
<dbReference type="InterPro" id="IPR010982">
    <property type="entry name" value="Lambda_DNA-bd_dom_sf"/>
</dbReference>
<dbReference type="AlphaFoldDB" id="A0A2V1JXQ6"/>
<reference evidence="4" key="1">
    <citation type="submission" date="2018-05" db="EMBL/GenBank/DDBJ databases">
        <authorList>
            <person name="Li Y."/>
        </authorList>
    </citation>
    <scope>NUCLEOTIDE SEQUENCE [LARGE SCALE GENOMIC DNA]</scope>
    <source>
        <strain evidence="4">3d-2-2</strain>
    </source>
</reference>
<sequence length="104" mass="11131">MQFGRVLKAHRMDSGLSQEELAHRAAIDRTFVSMLERGLRLPTLGVILALAHALNTSGAQLVAQVEQLGAIPHGDPPTPVRKEQVKKKASPKRLAFASNPCGAG</sequence>
<gene>
    <name evidence="3" type="ORF">DD235_12100</name>
</gene>
<feature type="region of interest" description="Disordered" evidence="1">
    <location>
        <begin position="71"/>
        <end position="104"/>
    </location>
</feature>
<evidence type="ECO:0000313" key="3">
    <source>
        <dbReference type="EMBL" id="PWF22294.1"/>
    </source>
</evidence>
<feature type="domain" description="HTH cro/C1-type" evidence="2">
    <location>
        <begin position="7"/>
        <end position="61"/>
    </location>
</feature>
<proteinExistence type="predicted"/>
<name>A0A2V1JXQ6_9BURK</name>
<protein>
    <recommendedName>
        <fullName evidence="2">HTH cro/C1-type domain-containing protein</fullName>
    </recommendedName>
</protein>
<dbReference type="SMART" id="SM00530">
    <property type="entry name" value="HTH_XRE"/>
    <property type="match status" value="1"/>
</dbReference>
<dbReference type="Pfam" id="PF13560">
    <property type="entry name" value="HTH_31"/>
    <property type="match status" value="1"/>
</dbReference>
<dbReference type="InterPro" id="IPR001387">
    <property type="entry name" value="Cro/C1-type_HTH"/>
</dbReference>